<reference evidence="7" key="1">
    <citation type="submission" date="2025-08" db="UniProtKB">
        <authorList>
            <consortium name="RefSeq"/>
        </authorList>
    </citation>
    <scope>IDENTIFICATION</scope>
</reference>
<dbReference type="PANTHER" id="PTHR47154:SF2">
    <property type="entry name" value="G-PROTEIN COUPLED RECEPTOR MTH-RELATED"/>
    <property type="match status" value="1"/>
</dbReference>
<keyword evidence="3 5" id="KW-1133">Transmembrane helix</keyword>
<dbReference type="Proteomes" id="UP000504615">
    <property type="component" value="Unplaced"/>
</dbReference>
<sequence>MGVTIVSNITFFIATTLAILCQTKRTDHQLKDSESKCHDDNKQRFSMYLKLFIVMGISWVMEIISWSIDAEIVWSAIIWYPTDTINALQGLIIFIIFVCRKKIMRQLLKRFNCQDRDFAKMRFCKDLMSDDSAASNTTSLASRSGTTGTIAMQELNSSDQRAESN</sequence>
<keyword evidence="4 5" id="KW-0472">Membrane</keyword>
<proteinExistence type="predicted"/>
<dbReference type="OrthoDB" id="6082634at2759"/>
<dbReference type="InterPro" id="IPR000832">
    <property type="entry name" value="GPCR_2_secretin-like"/>
</dbReference>
<evidence type="ECO:0000256" key="3">
    <source>
        <dbReference type="ARBA" id="ARBA00022989"/>
    </source>
</evidence>
<dbReference type="GeneID" id="105433223"/>
<dbReference type="InterPro" id="IPR051384">
    <property type="entry name" value="Mth_GPCR"/>
</dbReference>
<feature type="transmembrane region" description="Helical" evidence="5">
    <location>
        <begin position="78"/>
        <end position="99"/>
    </location>
</feature>
<feature type="transmembrane region" description="Helical" evidence="5">
    <location>
        <begin position="6"/>
        <end position="24"/>
    </location>
</feature>
<dbReference type="AlphaFoldDB" id="A0A6I9WTV6"/>
<accession>A0A6I9WTV6</accession>
<dbReference type="RefSeq" id="XP_011646698.1">
    <property type="nucleotide sequence ID" value="XM_011648396.2"/>
</dbReference>
<comment type="subcellular location">
    <subcellularLocation>
        <location evidence="1">Membrane</location>
        <topology evidence="1">Multi-pass membrane protein</topology>
    </subcellularLocation>
</comment>
<evidence type="ECO:0000256" key="5">
    <source>
        <dbReference type="SAM" id="Phobius"/>
    </source>
</evidence>
<organism evidence="6 7">
    <name type="scientific">Pogonomyrmex barbatus</name>
    <name type="common">red harvester ant</name>
    <dbReference type="NCBI Taxonomy" id="144034"/>
    <lineage>
        <taxon>Eukaryota</taxon>
        <taxon>Metazoa</taxon>
        <taxon>Ecdysozoa</taxon>
        <taxon>Arthropoda</taxon>
        <taxon>Hexapoda</taxon>
        <taxon>Insecta</taxon>
        <taxon>Pterygota</taxon>
        <taxon>Neoptera</taxon>
        <taxon>Endopterygota</taxon>
        <taxon>Hymenoptera</taxon>
        <taxon>Apocrita</taxon>
        <taxon>Aculeata</taxon>
        <taxon>Formicoidea</taxon>
        <taxon>Formicidae</taxon>
        <taxon>Myrmicinae</taxon>
        <taxon>Pogonomyrmex</taxon>
    </lineage>
</organism>
<feature type="transmembrane region" description="Helical" evidence="5">
    <location>
        <begin position="45"/>
        <end position="66"/>
    </location>
</feature>
<dbReference type="Pfam" id="PF00002">
    <property type="entry name" value="7tm_2"/>
    <property type="match status" value="1"/>
</dbReference>
<keyword evidence="2 5" id="KW-0812">Transmembrane</keyword>
<dbReference type="GO" id="GO:0005886">
    <property type="term" value="C:plasma membrane"/>
    <property type="evidence" value="ECO:0007669"/>
    <property type="project" value="TreeGrafter"/>
</dbReference>
<evidence type="ECO:0000313" key="7">
    <source>
        <dbReference type="RefSeq" id="XP_011646698.1"/>
    </source>
</evidence>
<dbReference type="GO" id="GO:0008528">
    <property type="term" value="F:G protein-coupled peptide receptor activity"/>
    <property type="evidence" value="ECO:0007669"/>
    <property type="project" value="TreeGrafter"/>
</dbReference>
<keyword evidence="6" id="KW-1185">Reference proteome</keyword>
<dbReference type="KEGG" id="pbar:105433223"/>
<dbReference type="PANTHER" id="PTHR47154">
    <property type="entry name" value="G-PROTEIN COUPLED RECEPTOR MTH-RELATED"/>
    <property type="match status" value="1"/>
</dbReference>
<gene>
    <name evidence="7" type="primary">LOC105433223</name>
</gene>
<protein>
    <submittedName>
        <fullName evidence="7">G-protein coupled receptor Mth2-like</fullName>
    </submittedName>
</protein>
<evidence type="ECO:0000256" key="2">
    <source>
        <dbReference type="ARBA" id="ARBA00022692"/>
    </source>
</evidence>
<dbReference type="Gene3D" id="1.20.1070.10">
    <property type="entry name" value="Rhodopsin 7-helix transmembrane proteins"/>
    <property type="match status" value="1"/>
</dbReference>
<evidence type="ECO:0000256" key="4">
    <source>
        <dbReference type="ARBA" id="ARBA00023136"/>
    </source>
</evidence>
<evidence type="ECO:0000313" key="6">
    <source>
        <dbReference type="Proteomes" id="UP000504615"/>
    </source>
</evidence>
<name>A0A6I9WTV6_9HYME</name>
<evidence type="ECO:0000256" key="1">
    <source>
        <dbReference type="ARBA" id="ARBA00004141"/>
    </source>
</evidence>